<dbReference type="SUPFAM" id="SSF117987">
    <property type="entry name" value="CRISPR-associated protein"/>
    <property type="match status" value="2"/>
</dbReference>
<protein>
    <submittedName>
        <fullName evidence="1">Type I-E CRISPR-associated protein Cas6/Cse3/CasE</fullName>
    </submittedName>
</protein>
<dbReference type="SMART" id="SM01101">
    <property type="entry name" value="CRISPR_assoc"/>
    <property type="match status" value="1"/>
</dbReference>
<dbReference type="NCBIfam" id="TIGR01907">
    <property type="entry name" value="casE_Cse3"/>
    <property type="match status" value="1"/>
</dbReference>
<organism evidence="1 2">
    <name type="scientific">Corynebacterium pseudotuberculosis 258</name>
    <dbReference type="NCBI Taxonomy" id="1168865"/>
    <lineage>
        <taxon>Bacteria</taxon>
        <taxon>Bacillati</taxon>
        <taxon>Actinomycetota</taxon>
        <taxon>Actinomycetes</taxon>
        <taxon>Mycobacteriales</taxon>
        <taxon>Corynebacteriaceae</taxon>
        <taxon>Corynebacterium</taxon>
    </lineage>
</organism>
<dbReference type="CDD" id="cd09727">
    <property type="entry name" value="Cas6_I-E"/>
    <property type="match status" value="1"/>
</dbReference>
<dbReference type="EMBL" id="CP003540">
    <property type="protein sequence ID" value="AFK17299.1"/>
    <property type="molecule type" value="Genomic_DNA"/>
</dbReference>
<dbReference type="Proteomes" id="UP000006465">
    <property type="component" value="Chromosome"/>
</dbReference>
<reference evidence="1 2" key="1">
    <citation type="journal article" date="2013" name="J. Biotechnol.">
        <title>Genome sequence of Corynebacterium pseudotuberculosis biovar equi strain 258 and prediction of antigenic targets to improve biotechnological vaccine production.</title>
        <authorList>
            <person name="Soares S.C."/>
            <person name="Trost E."/>
            <person name="Ramos R.T."/>
            <person name="Carneiro A.R."/>
            <person name="Santos A.R."/>
            <person name="Pinto A.C."/>
            <person name="Barbosa E."/>
            <person name="Aburjaile F."/>
            <person name="Ali A."/>
            <person name="Diniz C.A."/>
            <person name="Hassan S.S."/>
            <person name="Fiaux K."/>
            <person name="Guimaraes L.C."/>
            <person name="Bakhtiar S.M."/>
            <person name="Pereira U."/>
            <person name="Almeida S.S."/>
            <person name="Abreu V.A."/>
            <person name="Rocha F.S."/>
            <person name="Dorella F.A."/>
            <person name="Miyoshi A."/>
            <person name="Silva A."/>
            <person name="Azevedo V."/>
            <person name="Tauch A."/>
        </authorList>
    </citation>
    <scope>NUCLEOTIDE SEQUENCE [LARGE SCALE GENOMIC DNA]</scope>
    <source>
        <strain evidence="1 2">258</strain>
    </source>
</reference>
<dbReference type="InterPro" id="IPR010179">
    <property type="entry name" value="CRISPR-assoc_prot_Cse3"/>
</dbReference>
<sequence>MPKATYWTHFPAHIALNKSLILGDFATENSKNKPHWDIDDPVFRHRAVMALFPEHQSDNARADSNILFRLEVLPGQEPYFFIQSSIKPSNHNLDKHIETRQVDLMSPEAGTPIEFRLSINAVRRKTIDAAKDAKRKIKTTCLPLDALSSDPTETSAGQWVKEKLSPALENIDIVRHGRQVLGANRNGKKTSTRTVQVDTIDGFAHVKDPAELQKILIHGIGRAKSYGCGMLTFRPI</sequence>
<evidence type="ECO:0000313" key="2">
    <source>
        <dbReference type="Proteomes" id="UP000006465"/>
    </source>
</evidence>
<dbReference type="KEGG" id="coe:CP258_00145"/>
<name>A0AAU8Q7A9_CORPS</name>
<dbReference type="Gene3D" id="3.30.70.1200">
    <property type="entry name" value="Crispr-associated protein, domain 1"/>
    <property type="match status" value="1"/>
</dbReference>
<evidence type="ECO:0000313" key="1">
    <source>
        <dbReference type="EMBL" id="AFK17299.1"/>
    </source>
</evidence>
<dbReference type="AlphaFoldDB" id="A0AAU8Q7A9"/>
<gene>
    <name evidence="1" type="primary">cas6e</name>
    <name evidence="1" type="ORF">CP258_00145</name>
</gene>
<accession>A0AAU8Q7A9</accession>
<dbReference type="Gene3D" id="3.30.70.1210">
    <property type="entry name" value="Crispr-associated protein, domain 2"/>
    <property type="match status" value="1"/>
</dbReference>
<dbReference type="Pfam" id="PF08798">
    <property type="entry name" value="CRISPR_assoc"/>
    <property type="match status" value="1"/>
</dbReference>
<dbReference type="RefSeq" id="WP_014733049.1">
    <property type="nucleotide sequence ID" value="NC_017945.3"/>
</dbReference>
<proteinExistence type="predicted"/>